<dbReference type="Proteomes" id="UP001208656">
    <property type="component" value="Unassembled WGS sequence"/>
</dbReference>
<dbReference type="EMBL" id="JAOUSE010000039">
    <property type="protein sequence ID" value="MCU9595103.1"/>
    <property type="molecule type" value="Genomic_DNA"/>
</dbReference>
<sequence length="261" mass="29273">MSYKILFLDIDGTILKPDHTYTEKTKEAIKQVQAKGIEVFFATGRPLHELEDLAKELGIESGIGYNGGFAKYKGEVIVNDAFRPALVSEIRDLAKQLGNELIFYTIGTNYLSKTEDPKMKFFVNLFTMKQNEQLPDDFTKDVYGISAIKVLPEHVSYYEKFEELYMSPVNVAGLENAYDLIQKKINKGTAVKKVLDALNISADEAIAFGDGMNDLDMLQFVGHSFAMANGNPKIFEYAKYKTTSVQEDGIYNGLKKLGLLD</sequence>
<dbReference type="PROSITE" id="PS01229">
    <property type="entry name" value="COF_2"/>
    <property type="match status" value="1"/>
</dbReference>
<accession>A0ABT2WHD4</accession>
<dbReference type="InterPro" id="IPR036412">
    <property type="entry name" value="HAD-like_sf"/>
</dbReference>
<dbReference type="InterPro" id="IPR006379">
    <property type="entry name" value="HAD-SF_hydro_IIB"/>
</dbReference>
<dbReference type="PANTHER" id="PTHR10000:SF25">
    <property type="entry name" value="PHOSPHATASE YKRA-RELATED"/>
    <property type="match status" value="1"/>
</dbReference>
<keyword evidence="1" id="KW-0378">Hydrolase</keyword>
<dbReference type="InterPro" id="IPR023214">
    <property type="entry name" value="HAD_sf"/>
</dbReference>
<dbReference type="RefSeq" id="WP_263061977.1">
    <property type="nucleotide sequence ID" value="NZ_JAOUSE010000039.1"/>
</dbReference>
<dbReference type="Gene3D" id="3.30.1240.10">
    <property type="match status" value="1"/>
</dbReference>
<gene>
    <name evidence="1" type="ORF">OEV82_11710</name>
</gene>
<dbReference type="SFLD" id="SFLDS00003">
    <property type="entry name" value="Haloacid_Dehalogenase"/>
    <property type="match status" value="1"/>
</dbReference>
<dbReference type="NCBIfam" id="TIGR00099">
    <property type="entry name" value="Cof-subfamily"/>
    <property type="match status" value="1"/>
</dbReference>
<dbReference type="Gene3D" id="3.40.50.1000">
    <property type="entry name" value="HAD superfamily/HAD-like"/>
    <property type="match status" value="1"/>
</dbReference>
<dbReference type="CDD" id="cd07516">
    <property type="entry name" value="HAD_Pase"/>
    <property type="match status" value="1"/>
</dbReference>
<dbReference type="InterPro" id="IPR000150">
    <property type="entry name" value="Cof"/>
</dbReference>
<dbReference type="PANTHER" id="PTHR10000">
    <property type="entry name" value="PHOSPHOSERINE PHOSPHATASE"/>
    <property type="match status" value="1"/>
</dbReference>
<dbReference type="Pfam" id="PF08282">
    <property type="entry name" value="Hydrolase_3"/>
    <property type="match status" value="1"/>
</dbReference>
<evidence type="ECO:0000313" key="1">
    <source>
        <dbReference type="EMBL" id="MCU9595103.1"/>
    </source>
</evidence>
<dbReference type="NCBIfam" id="TIGR01484">
    <property type="entry name" value="HAD-SF-IIB"/>
    <property type="match status" value="1"/>
</dbReference>
<protein>
    <submittedName>
        <fullName evidence="1">Cof-type HAD-IIB family hydrolase</fullName>
    </submittedName>
</protein>
<dbReference type="SUPFAM" id="SSF56784">
    <property type="entry name" value="HAD-like"/>
    <property type="match status" value="1"/>
</dbReference>
<name>A0ABT2WHD4_9BACI</name>
<keyword evidence="2" id="KW-1185">Reference proteome</keyword>
<dbReference type="GO" id="GO:0016787">
    <property type="term" value="F:hydrolase activity"/>
    <property type="evidence" value="ECO:0007669"/>
    <property type="project" value="UniProtKB-KW"/>
</dbReference>
<organism evidence="1 2">
    <name type="scientific">Pallidibacillus thermolactis</name>
    <dbReference type="NCBI Taxonomy" id="251051"/>
    <lineage>
        <taxon>Bacteria</taxon>
        <taxon>Bacillati</taxon>
        <taxon>Bacillota</taxon>
        <taxon>Bacilli</taxon>
        <taxon>Bacillales</taxon>
        <taxon>Bacillaceae</taxon>
        <taxon>Pallidibacillus</taxon>
    </lineage>
</organism>
<comment type="caution">
    <text evidence="1">The sequence shown here is derived from an EMBL/GenBank/DDBJ whole genome shotgun (WGS) entry which is preliminary data.</text>
</comment>
<dbReference type="SFLD" id="SFLDG01140">
    <property type="entry name" value="C2.B:_Phosphomannomutase_and_P"/>
    <property type="match status" value="1"/>
</dbReference>
<reference evidence="1 2" key="1">
    <citation type="submission" date="2022-10" db="EMBL/GenBank/DDBJ databases">
        <title>Description of Fervidibacillus gen. nov. in the family Fervidibacillaceae fam. nov. with two species, Fervidibacillus albus sp. nov., and Fervidibacillus halotolerans sp. nov., isolated from tidal flat sediments.</title>
        <authorList>
            <person name="Kwon K.K."/>
            <person name="Yang S.-H."/>
        </authorList>
    </citation>
    <scope>NUCLEOTIDE SEQUENCE [LARGE SCALE GENOMIC DNA]</scope>
    <source>
        <strain evidence="1 2">DSM 23332</strain>
    </source>
</reference>
<proteinExistence type="predicted"/>
<evidence type="ECO:0000313" key="2">
    <source>
        <dbReference type="Proteomes" id="UP001208656"/>
    </source>
</evidence>